<reference evidence="1 2" key="1">
    <citation type="submission" date="2015-06" db="EMBL/GenBank/DDBJ databases">
        <title>Improved classification and identification of acetic acid bacteria using matrix-assisted laser desorption/ionization time-of-flight mass spectrometry; Gluconobacter nephelii and Gluconobacter uchimurae are later heterotypic synonyms of Gluconobacter japonicus and Gluconobacter oxydans, respectively.</title>
        <authorList>
            <person name="Li L."/>
            <person name="Cleenwerck I."/>
            <person name="De Vuyst L."/>
            <person name="Vandamme P."/>
        </authorList>
    </citation>
    <scope>NUCLEOTIDE SEQUENCE [LARGE SCALE GENOMIC DNA]</scope>
    <source>
        <strain evidence="1 2">LMG 1768</strain>
    </source>
</reference>
<dbReference type="AlphaFoldDB" id="A0A149TLL2"/>
<name>A0A149TLL2_9PROT</name>
<proteinExistence type="predicted"/>
<accession>A0A149TLL2</accession>
<dbReference type="RefSeq" id="WP_062106647.1">
    <property type="nucleotide sequence ID" value="NZ_LHZR01000092.1"/>
</dbReference>
<evidence type="ECO:0000313" key="2">
    <source>
        <dbReference type="Proteomes" id="UP000075636"/>
    </source>
</evidence>
<organism evidence="1 2">
    <name type="scientific">Gluconobacter albidus</name>
    <dbReference type="NCBI Taxonomy" id="318683"/>
    <lineage>
        <taxon>Bacteria</taxon>
        <taxon>Pseudomonadati</taxon>
        <taxon>Pseudomonadota</taxon>
        <taxon>Alphaproteobacteria</taxon>
        <taxon>Acetobacterales</taxon>
        <taxon>Acetobacteraceae</taxon>
        <taxon>Gluconobacter</taxon>
    </lineage>
</organism>
<comment type="caution">
    <text evidence="1">The sequence shown here is derived from an EMBL/GenBank/DDBJ whole genome shotgun (WGS) entry which is preliminary data.</text>
</comment>
<dbReference type="Proteomes" id="UP000075636">
    <property type="component" value="Unassembled WGS sequence"/>
</dbReference>
<protein>
    <submittedName>
        <fullName evidence="1">Uncharacterized protein</fullName>
    </submittedName>
</protein>
<evidence type="ECO:0000313" key="1">
    <source>
        <dbReference type="EMBL" id="KXV49672.1"/>
    </source>
</evidence>
<dbReference type="EMBL" id="LHZR01000092">
    <property type="protein sequence ID" value="KXV49672.1"/>
    <property type="molecule type" value="Genomic_DNA"/>
</dbReference>
<sequence>MRISFHFLSLRLSRVEHRLICWTIQQVEIRERIDPPSRARWSAMAYALPPVELQPGNPQAAPSQGAQRR</sequence>
<gene>
    <name evidence="1" type="ORF">AD945_03840</name>
</gene>